<keyword evidence="5" id="KW-0574">Periplasm</keyword>
<dbReference type="PROSITE" id="PS51257">
    <property type="entry name" value="PROKAR_LIPOPROTEIN"/>
    <property type="match status" value="1"/>
</dbReference>
<comment type="PTM">
    <text evidence="8">Binds 2 heme groups per subunit.</text>
</comment>
<dbReference type="GO" id="GO:0009055">
    <property type="term" value="F:electron transfer activity"/>
    <property type="evidence" value="ECO:0007669"/>
    <property type="project" value="InterPro"/>
</dbReference>
<feature type="binding site" description="axial binding residue" evidence="9">
    <location>
        <position position="90"/>
    </location>
    <ligand>
        <name>heme c</name>
        <dbReference type="ChEBI" id="CHEBI:61717"/>
        <label>1</label>
    </ligand>
    <ligandPart>
        <name>Fe</name>
        <dbReference type="ChEBI" id="CHEBI:18248"/>
    </ligandPart>
</feature>
<evidence type="ECO:0000313" key="13">
    <source>
        <dbReference type="Proteomes" id="UP000463470"/>
    </source>
</evidence>
<dbReference type="Proteomes" id="UP000463470">
    <property type="component" value="Unassembled WGS sequence"/>
</dbReference>
<dbReference type="GO" id="GO:0046872">
    <property type="term" value="F:metal ion binding"/>
    <property type="evidence" value="ECO:0007669"/>
    <property type="project" value="UniProtKB-KW"/>
</dbReference>
<organism evidence="12 13">
    <name type="scientific">Heliomicrobium undosum</name>
    <dbReference type="NCBI Taxonomy" id="121734"/>
    <lineage>
        <taxon>Bacteria</taxon>
        <taxon>Bacillati</taxon>
        <taxon>Bacillota</taxon>
        <taxon>Clostridia</taxon>
        <taxon>Eubacteriales</taxon>
        <taxon>Heliobacteriaceae</taxon>
        <taxon>Heliomicrobium</taxon>
    </lineage>
</organism>
<dbReference type="InterPro" id="IPR004852">
    <property type="entry name" value="Di-haem_cyt_c_peroxidsae"/>
</dbReference>
<dbReference type="OrthoDB" id="9772811at2"/>
<dbReference type="PIRSF" id="PIRSF000294">
    <property type="entry name" value="Cytochrome-c_peroxidase"/>
    <property type="match status" value="1"/>
</dbReference>
<keyword evidence="13" id="KW-1185">Reference proteome</keyword>
<feature type="binding site" description="axial binding residue" evidence="9">
    <location>
        <position position="234"/>
    </location>
    <ligand>
        <name>heme c</name>
        <dbReference type="ChEBI" id="CHEBI:61717"/>
        <label>2</label>
    </ligand>
    <ligandPart>
        <name>Fe</name>
        <dbReference type="ChEBI" id="CHEBI:18248"/>
    </ligandPart>
</feature>
<dbReference type="FunFam" id="1.10.760.10:FF:000042">
    <property type="entry name" value="Cytochrome c peroxidase"/>
    <property type="match status" value="1"/>
</dbReference>
<evidence type="ECO:0000256" key="1">
    <source>
        <dbReference type="ARBA" id="ARBA00004418"/>
    </source>
</evidence>
<proteinExistence type="predicted"/>
<dbReference type="GO" id="GO:0042597">
    <property type="term" value="C:periplasmic space"/>
    <property type="evidence" value="ECO:0007669"/>
    <property type="project" value="UniProtKB-SubCell"/>
</dbReference>
<evidence type="ECO:0000256" key="2">
    <source>
        <dbReference type="ARBA" id="ARBA00022617"/>
    </source>
</evidence>
<keyword evidence="7 9" id="KW-0408">Iron</keyword>
<feature type="binding site" description="covalent" evidence="8">
    <location>
        <position position="233"/>
    </location>
    <ligand>
        <name>heme c</name>
        <dbReference type="ChEBI" id="CHEBI:61717"/>
        <label>2</label>
    </ligand>
</feature>
<gene>
    <name evidence="12" type="ORF">GTO91_05640</name>
</gene>
<dbReference type="Pfam" id="PF03150">
    <property type="entry name" value="CCP_MauG"/>
    <property type="match status" value="1"/>
</dbReference>
<dbReference type="InterPro" id="IPR026259">
    <property type="entry name" value="MauG/Cytc_peroxidase"/>
</dbReference>
<feature type="binding site" description="covalent" evidence="8">
    <location>
        <position position="89"/>
    </location>
    <ligand>
        <name>heme c</name>
        <dbReference type="ChEBI" id="CHEBI:61717"/>
        <label>1</label>
    </ligand>
</feature>
<dbReference type="InterPro" id="IPR051395">
    <property type="entry name" value="Cytochrome_c_Peroxidase/MauG"/>
</dbReference>
<evidence type="ECO:0000256" key="10">
    <source>
        <dbReference type="SAM" id="SignalP"/>
    </source>
</evidence>
<comment type="subcellular location">
    <subcellularLocation>
        <location evidence="1">Periplasm</location>
    </subcellularLocation>
</comment>
<dbReference type="SUPFAM" id="SSF46626">
    <property type="entry name" value="Cytochrome c"/>
    <property type="match status" value="2"/>
</dbReference>
<comment type="cofactor">
    <cofactor evidence="8">
        <name>heme</name>
        <dbReference type="ChEBI" id="CHEBI:30413"/>
    </cofactor>
    <text evidence="8">Binds 2 heme groups.</text>
</comment>
<evidence type="ECO:0000256" key="4">
    <source>
        <dbReference type="ARBA" id="ARBA00022729"/>
    </source>
</evidence>
<feature type="binding site" description="covalent" evidence="8">
    <location>
        <position position="230"/>
    </location>
    <ligand>
        <name>heme c</name>
        <dbReference type="ChEBI" id="CHEBI:61717"/>
        <label>2</label>
    </ligand>
</feature>
<evidence type="ECO:0000256" key="8">
    <source>
        <dbReference type="PIRSR" id="PIRSR000294-1"/>
    </source>
</evidence>
<dbReference type="GO" id="GO:0020037">
    <property type="term" value="F:heme binding"/>
    <property type="evidence" value="ECO:0007669"/>
    <property type="project" value="InterPro"/>
</dbReference>
<evidence type="ECO:0000313" key="12">
    <source>
        <dbReference type="EMBL" id="MZP29189.1"/>
    </source>
</evidence>
<keyword evidence="4 10" id="KW-0732">Signal</keyword>
<evidence type="ECO:0000256" key="9">
    <source>
        <dbReference type="PIRSR" id="PIRSR000294-2"/>
    </source>
</evidence>
<feature type="signal peptide" evidence="10">
    <location>
        <begin position="1"/>
        <end position="29"/>
    </location>
</feature>
<dbReference type="PROSITE" id="PS51007">
    <property type="entry name" value="CYTC"/>
    <property type="match status" value="1"/>
</dbReference>
<keyword evidence="6" id="KW-0560">Oxidoreductase</keyword>
<feature type="chain" id="PRO_5038898199" evidence="10">
    <location>
        <begin position="30"/>
        <end position="346"/>
    </location>
</feature>
<dbReference type="PANTHER" id="PTHR30600">
    <property type="entry name" value="CYTOCHROME C PEROXIDASE-RELATED"/>
    <property type="match status" value="1"/>
</dbReference>
<dbReference type="Gene3D" id="1.10.760.10">
    <property type="entry name" value="Cytochrome c-like domain"/>
    <property type="match status" value="2"/>
</dbReference>
<dbReference type="InterPro" id="IPR009056">
    <property type="entry name" value="Cyt_c-like_dom"/>
</dbReference>
<evidence type="ECO:0000256" key="5">
    <source>
        <dbReference type="ARBA" id="ARBA00022764"/>
    </source>
</evidence>
<dbReference type="GO" id="GO:0004130">
    <property type="term" value="F:cytochrome-c peroxidase activity"/>
    <property type="evidence" value="ECO:0007669"/>
    <property type="project" value="TreeGrafter"/>
</dbReference>
<dbReference type="AlphaFoldDB" id="A0A845L297"/>
<keyword evidence="2 8" id="KW-0349">Heme</keyword>
<comment type="caution">
    <text evidence="12">The sequence shown here is derived from an EMBL/GenBank/DDBJ whole genome shotgun (WGS) entry which is preliminary data.</text>
</comment>
<evidence type="ECO:0000256" key="3">
    <source>
        <dbReference type="ARBA" id="ARBA00022723"/>
    </source>
</evidence>
<keyword evidence="3 9" id="KW-0479">Metal-binding</keyword>
<feature type="binding site" description="covalent" evidence="8">
    <location>
        <position position="86"/>
    </location>
    <ligand>
        <name>heme c</name>
        <dbReference type="ChEBI" id="CHEBI:61717"/>
        <label>1</label>
    </ligand>
</feature>
<evidence type="ECO:0000256" key="7">
    <source>
        <dbReference type="ARBA" id="ARBA00023004"/>
    </source>
</evidence>
<dbReference type="Pfam" id="PF00034">
    <property type="entry name" value="Cytochrom_C"/>
    <property type="match status" value="1"/>
</dbReference>
<feature type="domain" description="Cytochrome c" evidence="11">
    <location>
        <begin position="215"/>
        <end position="334"/>
    </location>
</feature>
<sequence length="346" mass="38078">MPMDKPRNIRNLILVPFLALTIAAAGCSANKTTATTAFPDDEYIKRFEPLGPIPIPADNSMTDEKIQLGKTLFFDPRLSGDNTLSCLSCHSPELGYSDNLTTFVGFQKVVGGRNSQTIINSGYYKTNFWDGRAKSLEEQALGPIQSPKEMNQELGELVRELRAVPAYVEKFRKVFGEEITADNIAKALAAFERTIIVNNSDFDRYLAGDRDALTPQAKRGMEIFVNKGNCISCHSGPNLSDSNYYNVGTDSEDSGRFAITGNEADRGKFRTPTLRGLNFTGPYTHNGSEVTLEDVVHMYNTGGKAHPNKDPRVRPLGLTKEEEMDLVAFLKSMSGKPPQVTAPVIP</sequence>
<reference evidence="12 13" key="1">
    <citation type="submission" date="2020-01" db="EMBL/GenBank/DDBJ databases">
        <title>Whole-genome sequence of Heliobacterium undosum DSM 13378.</title>
        <authorList>
            <person name="Kyndt J.A."/>
            <person name="Meyer T.E."/>
        </authorList>
    </citation>
    <scope>NUCLEOTIDE SEQUENCE [LARGE SCALE GENOMIC DNA]</scope>
    <source>
        <strain evidence="12 13">DSM 13378</strain>
    </source>
</reference>
<evidence type="ECO:0000256" key="6">
    <source>
        <dbReference type="ARBA" id="ARBA00023002"/>
    </source>
</evidence>
<accession>A0A845L297</accession>
<protein>
    <submittedName>
        <fullName evidence="12">C-type cytochrome</fullName>
    </submittedName>
</protein>
<dbReference type="EMBL" id="WXEY01000004">
    <property type="protein sequence ID" value="MZP29189.1"/>
    <property type="molecule type" value="Genomic_DNA"/>
</dbReference>
<dbReference type="InterPro" id="IPR036909">
    <property type="entry name" value="Cyt_c-like_dom_sf"/>
</dbReference>
<name>A0A845L297_9FIRM</name>
<evidence type="ECO:0000259" key="11">
    <source>
        <dbReference type="PROSITE" id="PS51007"/>
    </source>
</evidence>